<dbReference type="PANTHER" id="PTHR31313">
    <property type="entry name" value="TY1 ENHANCER ACTIVATOR"/>
    <property type="match status" value="1"/>
</dbReference>
<evidence type="ECO:0000313" key="8">
    <source>
        <dbReference type="EMBL" id="RFU26008.1"/>
    </source>
</evidence>
<keyword evidence="6" id="KW-0539">Nucleus</keyword>
<dbReference type="EMBL" id="NCSJ02000291">
    <property type="protein sequence ID" value="RFU26008.1"/>
    <property type="molecule type" value="Genomic_DNA"/>
</dbReference>
<evidence type="ECO:0000259" key="7">
    <source>
        <dbReference type="Pfam" id="PF04082"/>
    </source>
</evidence>
<evidence type="ECO:0000256" key="1">
    <source>
        <dbReference type="ARBA" id="ARBA00022723"/>
    </source>
</evidence>
<evidence type="ECO:0000256" key="5">
    <source>
        <dbReference type="ARBA" id="ARBA00023163"/>
    </source>
</evidence>
<evidence type="ECO:0000256" key="4">
    <source>
        <dbReference type="ARBA" id="ARBA00023125"/>
    </source>
</evidence>
<dbReference type="GO" id="GO:0003677">
    <property type="term" value="F:DNA binding"/>
    <property type="evidence" value="ECO:0007669"/>
    <property type="project" value="UniProtKB-KW"/>
</dbReference>
<organism evidence="8 9">
    <name type="scientific">Scytalidium lignicola</name>
    <name type="common">Hyphomycete</name>
    <dbReference type="NCBI Taxonomy" id="5539"/>
    <lineage>
        <taxon>Eukaryota</taxon>
        <taxon>Fungi</taxon>
        <taxon>Dikarya</taxon>
        <taxon>Ascomycota</taxon>
        <taxon>Pezizomycotina</taxon>
        <taxon>Leotiomycetes</taxon>
        <taxon>Leotiomycetes incertae sedis</taxon>
        <taxon>Scytalidium</taxon>
    </lineage>
</organism>
<evidence type="ECO:0000256" key="3">
    <source>
        <dbReference type="ARBA" id="ARBA00023015"/>
    </source>
</evidence>
<dbReference type="InterPro" id="IPR007219">
    <property type="entry name" value="XnlR_reg_dom"/>
</dbReference>
<dbReference type="PANTHER" id="PTHR31313:SF81">
    <property type="entry name" value="TY1 ENHANCER ACTIVATOR"/>
    <property type="match status" value="1"/>
</dbReference>
<keyword evidence="9" id="KW-1185">Reference proteome</keyword>
<evidence type="ECO:0000313" key="9">
    <source>
        <dbReference type="Proteomes" id="UP000258309"/>
    </source>
</evidence>
<dbReference type="Pfam" id="PF04082">
    <property type="entry name" value="Fungal_trans"/>
    <property type="match status" value="1"/>
</dbReference>
<feature type="domain" description="Xylanolytic transcriptional activator regulatory" evidence="7">
    <location>
        <begin position="152"/>
        <end position="244"/>
    </location>
</feature>
<comment type="caution">
    <text evidence="8">The sequence shown here is derived from an EMBL/GenBank/DDBJ whole genome shotgun (WGS) entry which is preliminary data.</text>
</comment>
<gene>
    <name evidence="8" type="ORF">B7463_g10333</name>
</gene>
<keyword evidence="5" id="KW-0804">Transcription</keyword>
<keyword evidence="4" id="KW-0238">DNA-binding</keyword>
<feature type="non-terminal residue" evidence="8">
    <location>
        <position position="549"/>
    </location>
</feature>
<dbReference type="GO" id="GO:0008270">
    <property type="term" value="F:zinc ion binding"/>
    <property type="evidence" value="ECO:0007669"/>
    <property type="project" value="InterPro"/>
</dbReference>
<proteinExistence type="predicted"/>
<keyword evidence="3" id="KW-0805">Transcription regulation</keyword>
<protein>
    <recommendedName>
        <fullName evidence="7">Xylanolytic transcriptional activator regulatory domain-containing protein</fullName>
    </recommendedName>
</protein>
<dbReference type="InterPro" id="IPR051615">
    <property type="entry name" value="Transcr_Regulatory_Elem"/>
</dbReference>
<evidence type="ECO:0000256" key="6">
    <source>
        <dbReference type="ARBA" id="ARBA00023242"/>
    </source>
</evidence>
<dbReference type="AlphaFoldDB" id="A0A3E2GY30"/>
<keyword evidence="1" id="KW-0479">Metal-binding</keyword>
<sequence>MLTFSTRRYSKKYINELYGRIDMLENAITAAREESRAAPAYITSADLPTAPVLGASSLGPKSAPAIARESSIPYSFCLESSKKLDNVISRLCGRRRQFTTDDFGRLRFFGPSSSIHVTESVSSSIFHHCDTTGKFRKPTQGCVPLVLQEYLLSHYWTYQHNVLPVVYKEAFLRDKETERGPYYSKCLMYCIFVSAARTCERSELRALSLPPEDGESDQPLLLKQATVLLEEELKNPGITTIQLWSIYLGRPPCINLADVTVPRISIRGSSSLSWELSIFAAWVNLVEIGGRICGILNGTSISELQSTLTLTEQLKDWNSQQLELSLQNTKLRTPAIYHLQIEFCAFMILLHRPSAGFGIGAGDASDSSNVSRETCVEHAIQLALHVQDFQRDHGSASKMLGSALYNISLAATTLLVNLAEQKSTGLLQEYTSLMTCLKAFKEMEDTEDAARRVGKIIQSVMRIYNLHSQPDEGKLLEDAAQVVREQNNSIASNESHKGVTDVQQFLDSEMGIDWYQSNPSTMDGMFFPSSLDNLLQMDFNLDELFPVRS</sequence>
<keyword evidence="2" id="KW-0862">Zinc</keyword>
<dbReference type="OrthoDB" id="4121088at2759"/>
<dbReference type="GO" id="GO:0006351">
    <property type="term" value="P:DNA-templated transcription"/>
    <property type="evidence" value="ECO:0007669"/>
    <property type="project" value="InterPro"/>
</dbReference>
<dbReference type="Proteomes" id="UP000258309">
    <property type="component" value="Unassembled WGS sequence"/>
</dbReference>
<name>A0A3E2GY30_SCYLI</name>
<accession>A0A3E2GY30</accession>
<dbReference type="CDD" id="cd12148">
    <property type="entry name" value="fungal_TF_MHR"/>
    <property type="match status" value="1"/>
</dbReference>
<evidence type="ECO:0000256" key="2">
    <source>
        <dbReference type="ARBA" id="ARBA00022833"/>
    </source>
</evidence>
<reference evidence="8 9" key="1">
    <citation type="submission" date="2018-05" db="EMBL/GenBank/DDBJ databases">
        <title>Draft genome sequence of Scytalidium lignicola DSM 105466, a ubiquitous saprotrophic fungus.</title>
        <authorList>
            <person name="Buettner E."/>
            <person name="Gebauer A.M."/>
            <person name="Hofrichter M."/>
            <person name="Liers C."/>
            <person name="Kellner H."/>
        </authorList>
    </citation>
    <scope>NUCLEOTIDE SEQUENCE [LARGE SCALE GENOMIC DNA]</scope>
    <source>
        <strain evidence="8 9">DSM 105466</strain>
    </source>
</reference>
<feature type="non-terminal residue" evidence="8">
    <location>
        <position position="1"/>
    </location>
</feature>